<dbReference type="GeneID" id="19300766"/>
<evidence type="ECO:0000313" key="4">
    <source>
        <dbReference type="Proteomes" id="UP000030669"/>
    </source>
</evidence>
<dbReference type="HOGENOM" id="CLU_612574_0_0_1"/>
<dbReference type="STRING" id="670483.S7Q4R7"/>
<evidence type="ECO:0000313" key="3">
    <source>
        <dbReference type="EMBL" id="EPQ54503.1"/>
    </source>
</evidence>
<dbReference type="OrthoDB" id="3190489at2759"/>
<dbReference type="InterPro" id="IPR001810">
    <property type="entry name" value="F-box_dom"/>
</dbReference>
<feature type="region of interest" description="Disordered" evidence="1">
    <location>
        <begin position="408"/>
        <end position="437"/>
    </location>
</feature>
<dbReference type="AlphaFoldDB" id="S7Q4R7"/>
<sequence>MATAGITGPFVGSEDKLHSKLLNLPGDLVDYILDYARPRDVARLCRVAKGLHAFAHRALYRDVFMTTPARMVKCCETLAANPSAAREVRTVSIRFRSSRSRDSGLGDSYGVVEAAFLSLPDVLALEIIVTTQDFVHILAKCRWPRLRRFQSFLPTLPELLTFMAHHPTLRSVFFSFQCNPATLSPILLPNAEKFIGPSQLVPLVIPGSRTNEVNLVSQPTHSQLESALIAMQQSTATVTSFSLLVQDWDVDHLTLISKYLPELETLDIRNSWARTGPDNPSSRTIFLCTLSPFLKDFTKLESLKLVSDDDIGEDISLAMALLDIEAVIVGGFGLACPTLSTCTMTSGVTWFKLQSCLWIPRNDRPIGRAWVRYLLETGLHPIVKSLDKESAELMITSIRNVLQSNPEWYGEDEDAVDSDEESDPDDGYGFISDHDGLDDGEEALLEI</sequence>
<dbReference type="RefSeq" id="XP_007866805.1">
    <property type="nucleotide sequence ID" value="XM_007868614.1"/>
</dbReference>
<dbReference type="eggNOG" id="ENOG502SYPY">
    <property type="taxonomic scope" value="Eukaryota"/>
</dbReference>
<dbReference type="KEGG" id="gtr:GLOTRDRAFT_121636"/>
<accession>S7Q4R7</accession>
<gene>
    <name evidence="3" type="ORF">GLOTRDRAFT_121636</name>
</gene>
<feature type="compositionally biased region" description="Acidic residues" evidence="1">
    <location>
        <begin position="409"/>
        <end position="426"/>
    </location>
</feature>
<keyword evidence="4" id="KW-1185">Reference proteome</keyword>
<dbReference type="PROSITE" id="PS50181">
    <property type="entry name" value="FBOX"/>
    <property type="match status" value="1"/>
</dbReference>
<feature type="domain" description="F-box" evidence="2">
    <location>
        <begin position="18"/>
        <end position="63"/>
    </location>
</feature>
<protein>
    <recommendedName>
        <fullName evidence="2">F-box domain-containing protein</fullName>
    </recommendedName>
</protein>
<name>S7Q4R7_GLOTA</name>
<proteinExistence type="predicted"/>
<dbReference type="OMA" id="CRRRGWN"/>
<evidence type="ECO:0000259" key="2">
    <source>
        <dbReference type="PROSITE" id="PS50181"/>
    </source>
</evidence>
<organism evidence="3 4">
    <name type="scientific">Gloeophyllum trabeum (strain ATCC 11539 / FP-39264 / Madison 617)</name>
    <name type="common">Brown rot fungus</name>
    <dbReference type="NCBI Taxonomy" id="670483"/>
    <lineage>
        <taxon>Eukaryota</taxon>
        <taxon>Fungi</taxon>
        <taxon>Dikarya</taxon>
        <taxon>Basidiomycota</taxon>
        <taxon>Agaricomycotina</taxon>
        <taxon>Agaricomycetes</taxon>
        <taxon>Gloeophyllales</taxon>
        <taxon>Gloeophyllaceae</taxon>
        <taxon>Gloeophyllum</taxon>
    </lineage>
</organism>
<dbReference type="Proteomes" id="UP000030669">
    <property type="component" value="Unassembled WGS sequence"/>
</dbReference>
<reference evidence="3 4" key="1">
    <citation type="journal article" date="2012" name="Science">
        <title>The Paleozoic origin of enzymatic lignin decomposition reconstructed from 31 fungal genomes.</title>
        <authorList>
            <person name="Floudas D."/>
            <person name="Binder M."/>
            <person name="Riley R."/>
            <person name="Barry K."/>
            <person name="Blanchette R.A."/>
            <person name="Henrissat B."/>
            <person name="Martinez A.T."/>
            <person name="Otillar R."/>
            <person name="Spatafora J.W."/>
            <person name="Yadav J.S."/>
            <person name="Aerts A."/>
            <person name="Benoit I."/>
            <person name="Boyd A."/>
            <person name="Carlson A."/>
            <person name="Copeland A."/>
            <person name="Coutinho P.M."/>
            <person name="de Vries R.P."/>
            <person name="Ferreira P."/>
            <person name="Findley K."/>
            <person name="Foster B."/>
            <person name="Gaskell J."/>
            <person name="Glotzer D."/>
            <person name="Gorecki P."/>
            <person name="Heitman J."/>
            <person name="Hesse C."/>
            <person name="Hori C."/>
            <person name="Igarashi K."/>
            <person name="Jurgens J.A."/>
            <person name="Kallen N."/>
            <person name="Kersten P."/>
            <person name="Kohler A."/>
            <person name="Kuees U."/>
            <person name="Kumar T.K.A."/>
            <person name="Kuo A."/>
            <person name="LaButti K."/>
            <person name="Larrondo L.F."/>
            <person name="Lindquist E."/>
            <person name="Ling A."/>
            <person name="Lombard V."/>
            <person name="Lucas S."/>
            <person name="Lundell T."/>
            <person name="Martin R."/>
            <person name="McLaughlin D.J."/>
            <person name="Morgenstern I."/>
            <person name="Morin E."/>
            <person name="Murat C."/>
            <person name="Nagy L.G."/>
            <person name="Nolan M."/>
            <person name="Ohm R.A."/>
            <person name="Patyshakuliyeva A."/>
            <person name="Rokas A."/>
            <person name="Ruiz-Duenas F.J."/>
            <person name="Sabat G."/>
            <person name="Salamov A."/>
            <person name="Samejima M."/>
            <person name="Schmutz J."/>
            <person name="Slot J.C."/>
            <person name="St John F."/>
            <person name="Stenlid J."/>
            <person name="Sun H."/>
            <person name="Sun S."/>
            <person name="Syed K."/>
            <person name="Tsang A."/>
            <person name="Wiebenga A."/>
            <person name="Young D."/>
            <person name="Pisabarro A."/>
            <person name="Eastwood D.C."/>
            <person name="Martin F."/>
            <person name="Cullen D."/>
            <person name="Grigoriev I.V."/>
            <person name="Hibbett D.S."/>
        </authorList>
    </citation>
    <scope>NUCLEOTIDE SEQUENCE [LARGE SCALE GENOMIC DNA]</scope>
    <source>
        <strain evidence="3 4">ATCC 11539</strain>
    </source>
</reference>
<evidence type="ECO:0000256" key="1">
    <source>
        <dbReference type="SAM" id="MobiDB-lite"/>
    </source>
</evidence>
<dbReference type="EMBL" id="KB469303">
    <property type="protein sequence ID" value="EPQ54503.1"/>
    <property type="molecule type" value="Genomic_DNA"/>
</dbReference>